<sequence>MHLTSLVLIASAALAFAAENTKQPTHRMGKMPKGKLDNRQFDICKPIKPPYSCAKSCGQGFEACGSFPDCYNPGDGESCCTDGTYCPQGYFCTDAGCCPNSSSLSECGATDIMTGPPPKVPAPSSGGSSSGGDDGDFSPSSSTTSSRLFDSFPTPTDLFPSIPSVPSSDKSTPTGGLYAVVPDSAANAIAVQGGVIAAGLGLLAFL</sequence>
<evidence type="ECO:0000313" key="4">
    <source>
        <dbReference type="Proteomes" id="UP000223968"/>
    </source>
</evidence>
<feature type="region of interest" description="Disordered" evidence="1">
    <location>
        <begin position="109"/>
        <end position="149"/>
    </location>
</feature>
<accession>A0A2B7X6Q5</accession>
<feature type="chain" id="PRO_5012202874" description="Prp 4 CRoW domain-containing protein" evidence="2">
    <location>
        <begin position="18"/>
        <end position="206"/>
    </location>
</feature>
<evidence type="ECO:0008006" key="5">
    <source>
        <dbReference type="Google" id="ProtNLM"/>
    </source>
</evidence>
<comment type="caution">
    <text evidence="3">The sequence shown here is derived from an EMBL/GenBank/DDBJ whole genome shotgun (WGS) entry which is preliminary data.</text>
</comment>
<dbReference type="STRING" id="1447875.A0A2B7X6Q5"/>
<dbReference type="OrthoDB" id="5409186at2759"/>
<feature type="signal peptide" evidence="2">
    <location>
        <begin position="1"/>
        <end position="17"/>
    </location>
</feature>
<dbReference type="EMBL" id="PDNB01000136">
    <property type="protein sequence ID" value="PGH04422.1"/>
    <property type="molecule type" value="Genomic_DNA"/>
</dbReference>
<dbReference type="AlphaFoldDB" id="A0A2B7X6Q5"/>
<keyword evidence="4" id="KW-1185">Reference proteome</keyword>
<dbReference type="Proteomes" id="UP000223968">
    <property type="component" value="Unassembled WGS sequence"/>
</dbReference>
<protein>
    <recommendedName>
        <fullName evidence="5">Prp 4 CRoW domain-containing protein</fullName>
    </recommendedName>
</protein>
<evidence type="ECO:0000256" key="2">
    <source>
        <dbReference type="SAM" id="SignalP"/>
    </source>
</evidence>
<name>A0A2B7X6Q5_9EURO</name>
<evidence type="ECO:0000313" key="3">
    <source>
        <dbReference type="EMBL" id="PGH04422.1"/>
    </source>
</evidence>
<reference evidence="3 4" key="1">
    <citation type="submission" date="2017-10" db="EMBL/GenBank/DDBJ databases">
        <title>Comparative genomics in systemic dimorphic fungi from Ajellomycetaceae.</title>
        <authorList>
            <person name="Munoz J.F."/>
            <person name="Mcewen J.G."/>
            <person name="Clay O.K."/>
            <person name="Cuomo C.A."/>
        </authorList>
    </citation>
    <scope>NUCLEOTIDE SEQUENCE [LARGE SCALE GENOMIC DNA]</scope>
    <source>
        <strain evidence="3 4">UAMH5409</strain>
    </source>
</reference>
<feature type="compositionally biased region" description="Low complexity" evidence="1">
    <location>
        <begin position="137"/>
        <end position="146"/>
    </location>
</feature>
<gene>
    <name evidence="3" type="ORF">AJ79_07078</name>
</gene>
<proteinExistence type="predicted"/>
<keyword evidence="2" id="KW-0732">Signal</keyword>
<organism evidence="3 4">
    <name type="scientific">Helicocarpus griseus UAMH5409</name>
    <dbReference type="NCBI Taxonomy" id="1447875"/>
    <lineage>
        <taxon>Eukaryota</taxon>
        <taxon>Fungi</taxon>
        <taxon>Dikarya</taxon>
        <taxon>Ascomycota</taxon>
        <taxon>Pezizomycotina</taxon>
        <taxon>Eurotiomycetes</taxon>
        <taxon>Eurotiomycetidae</taxon>
        <taxon>Onygenales</taxon>
        <taxon>Ajellomycetaceae</taxon>
        <taxon>Helicocarpus</taxon>
    </lineage>
</organism>
<evidence type="ECO:0000256" key="1">
    <source>
        <dbReference type="SAM" id="MobiDB-lite"/>
    </source>
</evidence>